<dbReference type="EMBL" id="JBFAUK010000002">
    <property type="protein sequence ID" value="MEV5505579.1"/>
    <property type="molecule type" value="Genomic_DNA"/>
</dbReference>
<gene>
    <name evidence="11" type="ORF">AB0L16_03755</name>
</gene>
<feature type="domain" description="Probable transposase IS891/IS1136/IS1341" evidence="8">
    <location>
        <begin position="172"/>
        <end position="285"/>
    </location>
</feature>
<evidence type="ECO:0000259" key="10">
    <source>
        <dbReference type="Pfam" id="PF12323"/>
    </source>
</evidence>
<keyword evidence="12" id="KW-1185">Reference proteome</keyword>
<feature type="domain" description="Cas12f1-like TNB" evidence="9">
    <location>
        <begin position="301"/>
        <end position="372"/>
    </location>
</feature>
<dbReference type="NCBIfam" id="NF040570">
    <property type="entry name" value="guided_TnpB"/>
    <property type="match status" value="1"/>
</dbReference>
<dbReference type="RefSeq" id="WP_241561032.1">
    <property type="nucleotide sequence ID" value="NZ_JBFAUK010000002.1"/>
</dbReference>
<protein>
    <submittedName>
        <fullName evidence="11">Transposase</fullName>
    </submittedName>
</protein>
<feature type="region of interest" description="Disordered" evidence="7">
    <location>
        <begin position="386"/>
        <end position="428"/>
    </location>
</feature>
<feature type="compositionally biased region" description="Basic and acidic residues" evidence="7">
    <location>
        <begin position="387"/>
        <end position="397"/>
    </location>
</feature>
<dbReference type="Pfam" id="PF01385">
    <property type="entry name" value="OrfB_IS605"/>
    <property type="match status" value="1"/>
</dbReference>
<keyword evidence="3" id="KW-0479">Metal-binding</keyword>
<name>A0ABV3JRU8_STRON</name>
<evidence type="ECO:0000256" key="1">
    <source>
        <dbReference type="ARBA" id="ARBA00008761"/>
    </source>
</evidence>
<dbReference type="Pfam" id="PF12323">
    <property type="entry name" value="HTH_OrfB_IS605"/>
    <property type="match status" value="1"/>
</dbReference>
<dbReference type="InterPro" id="IPR010095">
    <property type="entry name" value="Cas12f1-like_TNB"/>
</dbReference>
<evidence type="ECO:0000256" key="6">
    <source>
        <dbReference type="ARBA" id="ARBA00023172"/>
    </source>
</evidence>
<dbReference type="NCBIfam" id="TIGR01766">
    <property type="entry name" value="IS200/IS605 family accessory protein TnpB-like domain"/>
    <property type="match status" value="1"/>
</dbReference>
<feature type="compositionally biased region" description="Basic residues" evidence="7">
    <location>
        <begin position="224"/>
        <end position="241"/>
    </location>
</feature>
<dbReference type="Pfam" id="PF07282">
    <property type="entry name" value="Cas12f1-like_TNB"/>
    <property type="match status" value="1"/>
</dbReference>
<dbReference type="InterPro" id="IPR021027">
    <property type="entry name" value="Transposase_put_HTH"/>
</dbReference>
<evidence type="ECO:0000256" key="5">
    <source>
        <dbReference type="ARBA" id="ARBA00023125"/>
    </source>
</evidence>
<feature type="domain" description="Transposase putative helix-turn-helix" evidence="10">
    <location>
        <begin position="1"/>
        <end position="44"/>
    </location>
</feature>
<keyword evidence="6" id="KW-0233">DNA recombination</keyword>
<sequence>MKLRYNVRVYPSASQCGSLARAFGSARVVWNDALRLCCDAYAKGLPRPTAAELSKQVITQAKKTPQRAWLAEVSAVVLQQSLRDLERAYSNFFASRNGARKGPRMGPPRMKKKTARQTVRFTSNARWCITDGGKLRLPKIGDIEARWSRQLPSKPSSVTIIKDASGRYFASFAVEVEDTPLPVLDAEETDTGIDLGLTMYAVLRGRKIASPKFFRRQERKLRRAQRALSRKRKGSNNRRKAQQAVARIHARIADRRRDFIEQETTRIVRESQAVYVEDLNVKGMAIRRGRLGKSVHDQSLGRFIRTLAAKCARYGRTFVTIDRWFPSTQLCSHPGCGRLTGPRGREDLHVRVWACAECGTRHDRDENAEANIRAAGRKRAAEMGYGAERRNACGEHVRPRKPGQRSVKREPTRSLAATRGEAGGNHPR</sequence>
<evidence type="ECO:0000313" key="12">
    <source>
        <dbReference type="Proteomes" id="UP001552594"/>
    </source>
</evidence>
<accession>A0ABV3JRU8</accession>
<keyword evidence="4" id="KW-0862">Zinc</keyword>
<evidence type="ECO:0000256" key="3">
    <source>
        <dbReference type="ARBA" id="ARBA00022723"/>
    </source>
</evidence>
<evidence type="ECO:0000256" key="2">
    <source>
        <dbReference type="ARBA" id="ARBA00022578"/>
    </source>
</evidence>
<evidence type="ECO:0000313" key="11">
    <source>
        <dbReference type="EMBL" id="MEV5505579.1"/>
    </source>
</evidence>
<reference evidence="11 12" key="1">
    <citation type="submission" date="2024-06" db="EMBL/GenBank/DDBJ databases">
        <title>The Natural Products Discovery Center: Release of the First 8490 Sequenced Strains for Exploring Actinobacteria Biosynthetic Diversity.</title>
        <authorList>
            <person name="Kalkreuter E."/>
            <person name="Kautsar S.A."/>
            <person name="Yang D."/>
            <person name="Bader C.D."/>
            <person name="Teijaro C.N."/>
            <person name="Fluegel L."/>
            <person name="Davis C.M."/>
            <person name="Simpson J.R."/>
            <person name="Lauterbach L."/>
            <person name="Steele A.D."/>
            <person name="Gui C."/>
            <person name="Meng S."/>
            <person name="Li G."/>
            <person name="Viehrig K."/>
            <person name="Ye F."/>
            <person name="Su P."/>
            <person name="Kiefer A.F."/>
            <person name="Nichols A."/>
            <person name="Cepeda A.J."/>
            <person name="Yan W."/>
            <person name="Fan B."/>
            <person name="Jiang Y."/>
            <person name="Adhikari A."/>
            <person name="Zheng C.-J."/>
            <person name="Schuster L."/>
            <person name="Cowan T.M."/>
            <person name="Smanski M.J."/>
            <person name="Chevrette M.G."/>
            <person name="De Carvalho L.P.S."/>
            <person name="Shen B."/>
        </authorList>
    </citation>
    <scope>NUCLEOTIDE SEQUENCE [LARGE SCALE GENOMIC DNA]</scope>
    <source>
        <strain evidence="11 12">NPDC052347</strain>
    </source>
</reference>
<feature type="region of interest" description="Disordered" evidence="7">
    <location>
        <begin position="224"/>
        <end position="243"/>
    </location>
</feature>
<comment type="caution">
    <text evidence="11">The sequence shown here is derived from an EMBL/GenBank/DDBJ whole genome shotgun (WGS) entry which is preliminary data.</text>
</comment>
<dbReference type="Proteomes" id="UP001552594">
    <property type="component" value="Unassembled WGS sequence"/>
</dbReference>
<proteinExistence type="inferred from homology"/>
<evidence type="ECO:0000259" key="9">
    <source>
        <dbReference type="Pfam" id="PF07282"/>
    </source>
</evidence>
<evidence type="ECO:0000256" key="7">
    <source>
        <dbReference type="SAM" id="MobiDB-lite"/>
    </source>
</evidence>
<evidence type="ECO:0000256" key="4">
    <source>
        <dbReference type="ARBA" id="ARBA00022833"/>
    </source>
</evidence>
<comment type="similarity">
    <text evidence="1">In the C-terminal section; belongs to the transposase 35 family.</text>
</comment>
<dbReference type="InterPro" id="IPR001959">
    <property type="entry name" value="Transposase"/>
</dbReference>
<evidence type="ECO:0000259" key="8">
    <source>
        <dbReference type="Pfam" id="PF01385"/>
    </source>
</evidence>
<keyword evidence="2" id="KW-0815">Transposition</keyword>
<keyword evidence="5" id="KW-0238">DNA-binding</keyword>
<organism evidence="11 12">
    <name type="scientific">Streptomyces orinoci</name>
    <name type="common">Streptoverticillium orinoci</name>
    <dbReference type="NCBI Taxonomy" id="67339"/>
    <lineage>
        <taxon>Bacteria</taxon>
        <taxon>Bacillati</taxon>
        <taxon>Actinomycetota</taxon>
        <taxon>Actinomycetes</taxon>
        <taxon>Kitasatosporales</taxon>
        <taxon>Streptomycetaceae</taxon>
        <taxon>Streptomyces</taxon>
    </lineage>
</organism>